<reference evidence="2" key="1">
    <citation type="submission" date="2018-09" db="EMBL/GenBank/DDBJ databases">
        <title>Common duck and Muscovy duck high density SNP chip.</title>
        <authorList>
            <person name="Vignal A."/>
            <person name="Thebault N."/>
            <person name="Warren W.C."/>
        </authorList>
    </citation>
    <scope>NUCLEOTIDE SEQUENCE [LARGE SCALE GENOMIC DNA]</scope>
</reference>
<dbReference type="PANTHER" id="PTHR35352">
    <property type="entry name" value="COILED-COIL DOMAIN-CONTAINING PROTEIN 150"/>
    <property type="match status" value="1"/>
</dbReference>
<accession>A0A8C3GLV4</accession>
<evidence type="ECO:0000313" key="2">
    <source>
        <dbReference type="Ensembl" id="ENSCMMP00000019032.1"/>
    </source>
</evidence>
<dbReference type="InterPro" id="IPR038807">
    <property type="entry name" value="CCDC150"/>
</dbReference>
<dbReference type="AlphaFoldDB" id="A0A8C3GLV4"/>
<dbReference type="Ensembl" id="ENSCMMT00000020898.1">
    <property type="protein sequence ID" value="ENSCMMP00000019032.1"/>
    <property type="gene ID" value="ENSCMMG00000011985.1"/>
</dbReference>
<dbReference type="PANTHER" id="PTHR35352:SF1">
    <property type="entry name" value="COILED-COIL DOMAIN-CONTAINING PROTEIN 150"/>
    <property type="match status" value="1"/>
</dbReference>
<keyword evidence="3" id="KW-1185">Reference proteome</keyword>
<dbReference type="Proteomes" id="UP000694556">
    <property type="component" value="Chromosome 7"/>
</dbReference>
<organism evidence="2 3">
    <name type="scientific">Cairina moschata</name>
    <name type="common">Muscovy duck</name>
    <dbReference type="NCBI Taxonomy" id="8855"/>
    <lineage>
        <taxon>Eukaryota</taxon>
        <taxon>Metazoa</taxon>
        <taxon>Chordata</taxon>
        <taxon>Craniata</taxon>
        <taxon>Vertebrata</taxon>
        <taxon>Euteleostomi</taxon>
        <taxon>Archelosauria</taxon>
        <taxon>Archosauria</taxon>
        <taxon>Dinosauria</taxon>
        <taxon>Saurischia</taxon>
        <taxon>Theropoda</taxon>
        <taxon>Coelurosauria</taxon>
        <taxon>Aves</taxon>
        <taxon>Neognathae</taxon>
        <taxon>Galloanserae</taxon>
        <taxon>Anseriformes</taxon>
        <taxon>Anatidae</taxon>
        <taxon>Anatinae</taxon>
        <taxon>Cairina</taxon>
    </lineage>
</organism>
<reference evidence="2" key="3">
    <citation type="submission" date="2025-09" db="UniProtKB">
        <authorList>
            <consortium name="Ensembl"/>
        </authorList>
    </citation>
    <scope>IDENTIFICATION</scope>
</reference>
<name>A0A8C3GLV4_CAIMO</name>
<feature type="coiled-coil region" evidence="1">
    <location>
        <begin position="139"/>
        <end position="212"/>
    </location>
</feature>
<evidence type="ECO:0000256" key="1">
    <source>
        <dbReference type="SAM" id="Coils"/>
    </source>
</evidence>
<sequence>WHQKEKKSPAGSWSAAGSKEEIMESNLRAYSPTVSLTILLNAVKNMGEKPEDKINVLSPRFLKTLSSTGLNKGNFNVVSDNHDIQFIKTMANLQRQLEAAKDSNSKVIMMLEHALAPHSKMQAVLDAVQTELGHKDTEISNCRKDRSQSQQKIQMLETELEHHKAKLVAMERRHCSQLEPLSKALEVARMDKKTLALRLEEVQQANNVLQSKPIRTQYDLKSKEAEHQQLMKTETLKKQFHAEQEVSRKAAHQESTELKKALQGSSSKFVAVSHANRDLRQKVIELEKTSSSYRGKLKSQRTQVKCCLVTKANAGRIKEIETELRGIEAIKEEYQKKNYEQVSFLDQFPLKSLRSEMQILLKNQHKVQVQNRQLETQLEVERRRVHQLENEHQILEKTTQHLKKCKEEIEKLKQASMVSEQVRLDSIRIIIHWK</sequence>
<evidence type="ECO:0000313" key="3">
    <source>
        <dbReference type="Proteomes" id="UP000694556"/>
    </source>
</evidence>
<keyword evidence="1" id="KW-0175">Coiled coil</keyword>
<reference evidence="2" key="2">
    <citation type="submission" date="2025-08" db="UniProtKB">
        <authorList>
            <consortium name="Ensembl"/>
        </authorList>
    </citation>
    <scope>IDENTIFICATION</scope>
</reference>
<proteinExistence type="predicted"/>
<protein>
    <recommendedName>
        <fullName evidence="4">Coiled-coil domain containing 150</fullName>
    </recommendedName>
</protein>
<evidence type="ECO:0008006" key="4">
    <source>
        <dbReference type="Google" id="ProtNLM"/>
    </source>
</evidence>
<feature type="coiled-coil region" evidence="1">
    <location>
        <begin position="371"/>
        <end position="422"/>
    </location>
</feature>